<keyword evidence="2" id="KW-0238">DNA-binding</keyword>
<feature type="domain" description="HTH CENPB-type" evidence="5">
    <location>
        <begin position="64"/>
        <end position="129"/>
    </location>
</feature>
<organism evidence="6 7">
    <name type="scientific">Meripilus lineatus</name>
    <dbReference type="NCBI Taxonomy" id="2056292"/>
    <lineage>
        <taxon>Eukaryota</taxon>
        <taxon>Fungi</taxon>
        <taxon>Dikarya</taxon>
        <taxon>Basidiomycota</taxon>
        <taxon>Agaricomycotina</taxon>
        <taxon>Agaricomycetes</taxon>
        <taxon>Polyporales</taxon>
        <taxon>Meripilaceae</taxon>
        <taxon>Meripilus</taxon>
    </lineage>
</organism>
<dbReference type="AlphaFoldDB" id="A0AAD5YDU2"/>
<comment type="caution">
    <text evidence="6">The sequence shown here is derived from an EMBL/GenBank/DDBJ whole genome shotgun (WGS) entry which is preliminary data.</text>
</comment>
<keyword evidence="7" id="KW-1185">Reference proteome</keyword>
<dbReference type="Pfam" id="PF05225">
    <property type="entry name" value="HTH_psq"/>
    <property type="match status" value="1"/>
</dbReference>
<feature type="region of interest" description="Disordered" evidence="4">
    <location>
        <begin position="411"/>
        <end position="430"/>
    </location>
</feature>
<feature type="compositionally biased region" description="Basic and acidic residues" evidence="4">
    <location>
        <begin position="56"/>
        <end position="71"/>
    </location>
</feature>
<feature type="region of interest" description="Disordered" evidence="4">
    <location>
        <begin position="435"/>
        <end position="473"/>
    </location>
</feature>
<accession>A0AAD5YDU2</accession>
<evidence type="ECO:0000259" key="5">
    <source>
        <dbReference type="PROSITE" id="PS51253"/>
    </source>
</evidence>
<dbReference type="Pfam" id="PF03221">
    <property type="entry name" value="HTH_Tnp_Tc5"/>
    <property type="match status" value="1"/>
</dbReference>
<gene>
    <name evidence="6" type="ORF">NLI96_g5517</name>
</gene>
<feature type="region of interest" description="Disordered" evidence="4">
    <location>
        <begin position="629"/>
        <end position="748"/>
    </location>
</feature>
<feature type="compositionally biased region" description="Basic residues" evidence="4">
    <location>
        <begin position="538"/>
        <end position="552"/>
    </location>
</feature>
<dbReference type="GO" id="GO:0003677">
    <property type="term" value="F:DNA binding"/>
    <property type="evidence" value="ECO:0007669"/>
    <property type="project" value="UniProtKB-KW"/>
</dbReference>
<evidence type="ECO:0000256" key="3">
    <source>
        <dbReference type="ARBA" id="ARBA00023242"/>
    </source>
</evidence>
<dbReference type="Pfam" id="PF03184">
    <property type="entry name" value="DDE_1"/>
    <property type="match status" value="1"/>
</dbReference>
<dbReference type="Proteomes" id="UP001212997">
    <property type="component" value="Unassembled WGS sequence"/>
</dbReference>
<dbReference type="SMART" id="SM00674">
    <property type="entry name" value="CENPB"/>
    <property type="match status" value="1"/>
</dbReference>
<feature type="compositionally biased region" description="Basic and acidic residues" evidence="4">
    <location>
        <begin position="629"/>
        <end position="683"/>
    </location>
</feature>
<comment type="subcellular location">
    <subcellularLocation>
        <location evidence="1">Nucleus</location>
    </subcellularLocation>
</comment>
<feature type="compositionally biased region" description="Basic residues" evidence="4">
    <location>
        <begin position="714"/>
        <end position="724"/>
    </location>
</feature>
<feature type="compositionally biased region" description="Polar residues" evidence="4">
    <location>
        <begin position="461"/>
        <end position="473"/>
    </location>
</feature>
<feature type="region of interest" description="Disordered" evidence="4">
    <location>
        <begin position="536"/>
        <end position="557"/>
    </location>
</feature>
<feature type="region of interest" description="Disordered" evidence="4">
    <location>
        <begin position="51"/>
        <end position="72"/>
    </location>
</feature>
<protein>
    <recommendedName>
        <fullName evidence="5">HTH CENPB-type domain-containing protein</fullName>
    </recommendedName>
</protein>
<feature type="compositionally biased region" description="Low complexity" evidence="4">
    <location>
        <begin position="438"/>
        <end position="460"/>
    </location>
</feature>
<dbReference type="InterPro" id="IPR050863">
    <property type="entry name" value="CenT-Element_Derived"/>
</dbReference>
<name>A0AAD5YDU2_9APHY</name>
<evidence type="ECO:0000256" key="4">
    <source>
        <dbReference type="SAM" id="MobiDB-lite"/>
    </source>
</evidence>
<dbReference type="PANTHER" id="PTHR19303:SF74">
    <property type="entry name" value="POGO TRANSPOSABLE ELEMENT WITH KRAB DOMAIN"/>
    <property type="match status" value="1"/>
</dbReference>
<dbReference type="InterPro" id="IPR007889">
    <property type="entry name" value="HTH_Psq"/>
</dbReference>
<keyword evidence="3" id="KW-0539">Nucleus</keyword>
<dbReference type="PANTHER" id="PTHR19303">
    <property type="entry name" value="TRANSPOSON"/>
    <property type="match status" value="1"/>
</dbReference>
<dbReference type="GO" id="GO:0005634">
    <property type="term" value="C:nucleus"/>
    <property type="evidence" value="ECO:0007669"/>
    <property type="project" value="UniProtKB-SubCell"/>
</dbReference>
<sequence>MSDSPTPNPLSQEGRILLAIEDILSSGTRPNGKYVLSIRQAAALRQVPRTTLQDRFNGRDTRRESHTKEQKVSPAQEDVLVVWLKIMGRRGIPLTRTTLQEYASEISQVHIGDSWVTRFLRRHPDITVRWTTSLEACRANSLNRTLVREYFDILNELITTYHIPPENIYNMDEKGLLLGIGKRVAAIVDRDQKTVYSVEDGNRELVTVIETTCADGTALRPSFIFKGVRHDLEWGKKNPCNASILTSPKGWTDQELGSLWLEKDFEPATAARNKTDGYRLLILDGHNSHTTYRFCNFASNHRILIICLPSHTTHVLQPNDVGVFGPLGTSWKTIITETNRKGIIIRKQNVIYYYSLARDRVFTSTTISSAFFKTGIWPFNPAIIPDSAYDPSLNTTSQSAQPIPASLPAILTPIPTQSSSSTSLDPIPSSSVLPLPDSTSFSSAHPSSSIGSSSSQSMSSTTPTIASTSQLPNVDQQFQITGLPPRLLPTASRRDLRTENAQLRELLSKAGIELEKNYAQMRLMDMENGNLRQQLYNKPKKPSKKTSSHSRHLTNEENLQLLAKEEAMQLWKDVFKEAAPQFRAQKDKIKQFYQDEAAEQKRAVAAAKAVEREQEKLAKEAERVAKAEARERHRVAVHERKEAERAQRVADRVAEKERKEAERARKVAERIAEKERKAAEKAASEQNIIHRGRREAATPEPPSEPVPEVVSPRVTRRAKVRKVTQTRAVPTQEEYEGSPVRRRSSRRA</sequence>
<evidence type="ECO:0000313" key="6">
    <source>
        <dbReference type="EMBL" id="KAJ3484616.1"/>
    </source>
</evidence>
<dbReference type="InterPro" id="IPR006600">
    <property type="entry name" value="HTH_CenpB_DNA-bd_dom"/>
</dbReference>
<dbReference type="InterPro" id="IPR004875">
    <property type="entry name" value="DDE_SF_endonuclease_dom"/>
</dbReference>
<evidence type="ECO:0000256" key="2">
    <source>
        <dbReference type="ARBA" id="ARBA00023125"/>
    </source>
</evidence>
<dbReference type="EMBL" id="JANAWD010000182">
    <property type="protein sequence ID" value="KAJ3484616.1"/>
    <property type="molecule type" value="Genomic_DNA"/>
</dbReference>
<proteinExistence type="predicted"/>
<evidence type="ECO:0000313" key="7">
    <source>
        <dbReference type="Proteomes" id="UP001212997"/>
    </source>
</evidence>
<dbReference type="PROSITE" id="PS51253">
    <property type="entry name" value="HTH_CENPB"/>
    <property type="match status" value="1"/>
</dbReference>
<reference evidence="6" key="1">
    <citation type="submission" date="2022-07" db="EMBL/GenBank/DDBJ databases">
        <title>Genome Sequence of Physisporinus lineatus.</title>
        <authorList>
            <person name="Buettner E."/>
        </authorList>
    </citation>
    <scope>NUCLEOTIDE SEQUENCE</scope>
    <source>
        <strain evidence="6">VT162</strain>
    </source>
</reference>
<evidence type="ECO:0000256" key="1">
    <source>
        <dbReference type="ARBA" id="ARBA00004123"/>
    </source>
</evidence>